<evidence type="ECO:0000256" key="2">
    <source>
        <dbReference type="ARBA" id="ARBA00010736"/>
    </source>
</evidence>
<dbReference type="InterPro" id="IPR035895">
    <property type="entry name" value="HPr-like_sf"/>
</dbReference>
<dbReference type="PRINTS" id="PR00107">
    <property type="entry name" value="PHOSPHOCPHPR"/>
</dbReference>
<proteinExistence type="inferred from homology"/>
<dbReference type="EMBL" id="CT009609">
    <property type="protein sequence ID" value="CAJ13761.1"/>
    <property type="molecule type" value="Genomic_DNA"/>
</dbReference>
<dbReference type="PROSITE" id="PS00369">
    <property type="entry name" value="PTS_HPR_HIS"/>
    <property type="match status" value="1"/>
</dbReference>
<dbReference type="GO" id="GO:0005737">
    <property type="term" value="C:cytoplasm"/>
    <property type="evidence" value="ECO:0007669"/>
    <property type="project" value="UniProtKB-SubCell"/>
</dbReference>
<evidence type="ECO:0000256" key="4">
    <source>
        <dbReference type="ARBA" id="ARBA00022683"/>
    </source>
</evidence>
<dbReference type="Pfam" id="PF00381">
    <property type="entry name" value="PTS-HPr"/>
    <property type="match status" value="1"/>
</dbReference>
<dbReference type="SUPFAM" id="SSF55594">
    <property type="entry name" value="HPr-like"/>
    <property type="match status" value="1"/>
</dbReference>
<dbReference type="NCBIfam" id="TIGR01003">
    <property type="entry name" value="PTS_HPr_family"/>
    <property type="match status" value="1"/>
</dbReference>
<sequence length="95" mass="10122">MNISKMQDPLSREVIIVNELGLHARSAAKIAAIASHAESQVTISKGDEIVDAKSIIDMLTLACGKGMRITINVDSDADVEILSKIAELVENGFGE</sequence>
<comment type="similarity">
    <text evidence="2">Belongs to the HPr family.</text>
</comment>
<dbReference type="PANTHER" id="PTHR33705">
    <property type="entry name" value="PHOSPHOCARRIER PROTEIN HPR"/>
    <property type="match status" value="1"/>
</dbReference>
<dbReference type="InterPro" id="IPR050399">
    <property type="entry name" value="HPr"/>
</dbReference>
<dbReference type="InterPro" id="IPR002114">
    <property type="entry name" value="PTS_HPr_Ser_P_site"/>
</dbReference>
<feature type="domain" description="HPr" evidence="5">
    <location>
        <begin position="9"/>
        <end position="95"/>
    </location>
</feature>
<gene>
    <name evidence="6" type="primary">ptsH</name>
    <name evidence="6" type="ORF">dmi23</name>
</gene>
<comment type="subcellular location">
    <subcellularLocation>
        <location evidence="1">Cytoplasm</location>
    </subcellularLocation>
</comment>
<evidence type="ECO:0000256" key="1">
    <source>
        <dbReference type="ARBA" id="ARBA00004496"/>
    </source>
</evidence>
<name>Q2N533_DESML</name>
<evidence type="ECO:0000256" key="3">
    <source>
        <dbReference type="ARBA" id="ARBA00022490"/>
    </source>
</evidence>
<dbReference type="GO" id="GO:0009401">
    <property type="term" value="P:phosphoenolpyruvate-dependent sugar phosphotransferase system"/>
    <property type="evidence" value="ECO:0007669"/>
    <property type="project" value="UniProtKB-KW"/>
</dbReference>
<dbReference type="Gene3D" id="3.30.1340.10">
    <property type="entry name" value="HPr-like"/>
    <property type="match status" value="1"/>
</dbReference>
<organism evidence="6">
    <name type="scientific">Desulfococcus multivorans</name>
    <dbReference type="NCBI Taxonomy" id="897"/>
    <lineage>
        <taxon>Bacteria</taxon>
        <taxon>Pseudomonadati</taxon>
        <taxon>Thermodesulfobacteriota</taxon>
        <taxon>Desulfobacteria</taxon>
        <taxon>Desulfobacterales</taxon>
        <taxon>Desulfococcaceae</taxon>
        <taxon>Desulfococcus</taxon>
    </lineage>
</organism>
<accession>Q2N533</accession>
<keyword evidence="4" id="KW-0598">Phosphotransferase system</keyword>
<dbReference type="KEGG" id="dml:Dmul_06330"/>
<dbReference type="InterPro" id="IPR001020">
    <property type="entry name" value="PTS_HPr_His_P_site"/>
</dbReference>
<dbReference type="PANTHER" id="PTHR33705:SF2">
    <property type="entry name" value="PHOSPHOCARRIER PROTEIN NPR"/>
    <property type="match status" value="1"/>
</dbReference>
<dbReference type="PROSITE" id="PS00589">
    <property type="entry name" value="PTS_HPR_SER"/>
    <property type="match status" value="1"/>
</dbReference>
<dbReference type="PROSITE" id="PS51350">
    <property type="entry name" value="PTS_HPR_DOM"/>
    <property type="match status" value="1"/>
</dbReference>
<protein>
    <submittedName>
        <fullName evidence="6">Phosphocarrier protein</fullName>
    </submittedName>
</protein>
<dbReference type="InterPro" id="IPR000032">
    <property type="entry name" value="HPr-like"/>
</dbReference>
<reference evidence="6" key="1">
    <citation type="journal article" date="2007" name="J. Mol. Microbiol. Biotechnol.">
        <title>Analyses of the vrl gene cluster in Desulfococcus multivorans: homologous to the virulence-associated locus of the ovine footrot pathogen Dichelobacter nodosus strain A198.</title>
        <authorList>
            <person name="Knaust F."/>
            <person name="Kube M."/>
            <person name="Reinhardt R."/>
            <person name="Rabus R."/>
        </authorList>
    </citation>
    <scope>NUCLEOTIDE SEQUENCE</scope>
</reference>
<dbReference type="AlphaFoldDB" id="Q2N533"/>
<dbReference type="RefSeq" id="WP_234979191.1">
    <property type="nucleotide sequence ID" value="NZ_CP015381.1"/>
</dbReference>
<keyword evidence="3" id="KW-0963">Cytoplasm</keyword>
<evidence type="ECO:0000313" key="6">
    <source>
        <dbReference type="EMBL" id="CAJ13761.1"/>
    </source>
</evidence>
<evidence type="ECO:0000259" key="5">
    <source>
        <dbReference type="PROSITE" id="PS51350"/>
    </source>
</evidence>